<evidence type="ECO:0000313" key="2">
    <source>
        <dbReference type="EMBL" id="KNZ56184.1"/>
    </source>
</evidence>
<dbReference type="Proteomes" id="UP000037035">
    <property type="component" value="Unassembled WGS sequence"/>
</dbReference>
<accession>A0A0L6V646</accession>
<feature type="region of interest" description="Disordered" evidence="1">
    <location>
        <begin position="199"/>
        <end position="228"/>
    </location>
</feature>
<dbReference type="VEuPathDB" id="FungiDB:VP01_2474g2"/>
<dbReference type="OrthoDB" id="2157595at2759"/>
<keyword evidence="3" id="KW-1185">Reference proteome</keyword>
<gene>
    <name evidence="2" type="ORF">VP01_2474g2</name>
</gene>
<organism evidence="2 3">
    <name type="scientific">Puccinia sorghi</name>
    <dbReference type="NCBI Taxonomy" id="27349"/>
    <lineage>
        <taxon>Eukaryota</taxon>
        <taxon>Fungi</taxon>
        <taxon>Dikarya</taxon>
        <taxon>Basidiomycota</taxon>
        <taxon>Pucciniomycotina</taxon>
        <taxon>Pucciniomycetes</taxon>
        <taxon>Pucciniales</taxon>
        <taxon>Pucciniaceae</taxon>
        <taxon>Puccinia</taxon>
    </lineage>
</organism>
<dbReference type="PANTHER" id="PTHR33324">
    <property type="entry name" value="EXPRESSED PROTEIN"/>
    <property type="match status" value="1"/>
</dbReference>
<reference evidence="2 3" key="1">
    <citation type="submission" date="2015-08" db="EMBL/GenBank/DDBJ databases">
        <title>Next Generation Sequencing and Analysis of the Genome of Puccinia sorghi L Schw, the Causal Agent of Maize Common Rust.</title>
        <authorList>
            <person name="Rochi L."/>
            <person name="Burguener G."/>
            <person name="Darino M."/>
            <person name="Turjanski A."/>
            <person name="Kreff E."/>
            <person name="Dieguez M.J."/>
            <person name="Sacco F."/>
        </authorList>
    </citation>
    <scope>NUCLEOTIDE SEQUENCE [LARGE SCALE GENOMIC DNA]</scope>
    <source>
        <strain evidence="2 3">RO10H11247</strain>
    </source>
</reference>
<comment type="caution">
    <text evidence="2">The sequence shown here is derived from an EMBL/GenBank/DDBJ whole genome shotgun (WGS) entry which is preliminary data.</text>
</comment>
<proteinExistence type="predicted"/>
<dbReference type="PANTHER" id="PTHR33324:SF2">
    <property type="entry name" value="MYB_SANT-LIKE DNA-BINDING DOMAIN-CONTAINING PROTEIN"/>
    <property type="match status" value="1"/>
</dbReference>
<sequence length="228" mass="24930">MTILAPAPPISPKLYSCLMAPTAPPAFRWRGDNKGGATKSTLAAGILAEMVDAGITHRDTKGIQTKIQELQASYTKASNFLRGTGAGILDEDVQDGSMTLSGMSFHSIYLHILADHPFAFSAATLMKMCRYWDVLYPIMGAQTCTNPDKRVNESSCHHASDRLKQHNFPGKMTIEQHLTQQDGKGSQIGQHSLTTLTCGNMDDRSTPFDGSTTQEHLHIPRTQDLSQL</sequence>
<dbReference type="EMBL" id="LAVV01007363">
    <property type="protein sequence ID" value="KNZ56184.1"/>
    <property type="molecule type" value="Genomic_DNA"/>
</dbReference>
<dbReference type="AlphaFoldDB" id="A0A0L6V646"/>
<protein>
    <submittedName>
        <fullName evidence="2">Uncharacterized protein</fullName>
    </submittedName>
</protein>
<evidence type="ECO:0000313" key="3">
    <source>
        <dbReference type="Proteomes" id="UP000037035"/>
    </source>
</evidence>
<name>A0A0L6V646_9BASI</name>
<evidence type="ECO:0000256" key="1">
    <source>
        <dbReference type="SAM" id="MobiDB-lite"/>
    </source>
</evidence>